<name>X1V929_9ZZZZ</name>
<proteinExistence type="predicted"/>
<reference evidence="1" key="1">
    <citation type="journal article" date="2014" name="Front. Microbiol.">
        <title>High frequency of phylogenetically diverse reductive dehalogenase-homologous genes in deep subseafloor sedimentary metagenomes.</title>
        <authorList>
            <person name="Kawai M."/>
            <person name="Futagami T."/>
            <person name="Toyoda A."/>
            <person name="Takaki Y."/>
            <person name="Nishi S."/>
            <person name="Hori S."/>
            <person name="Arai W."/>
            <person name="Tsubouchi T."/>
            <person name="Morono Y."/>
            <person name="Uchiyama I."/>
            <person name="Ito T."/>
            <person name="Fujiyama A."/>
            <person name="Inagaki F."/>
            <person name="Takami H."/>
        </authorList>
    </citation>
    <scope>NUCLEOTIDE SEQUENCE</scope>
    <source>
        <strain evidence="1">Expedition CK06-06</strain>
    </source>
</reference>
<evidence type="ECO:0000313" key="1">
    <source>
        <dbReference type="EMBL" id="GAJ01895.1"/>
    </source>
</evidence>
<organism evidence="1">
    <name type="scientific">marine sediment metagenome</name>
    <dbReference type="NCBI Taxonomy" id="412755"/>
    <lineage>
        <taxon>unclassified sequences</taxon>
        <taxon>metagenomes</taxon>
        <taxon>ecological metagenomes</taxon>
    </lineage>
</organism>
<sequence>MFIDPFLIFKSNDILFKNSHDKLINFFIKAFELAARSGGKKDTNNYGKLLNMLLFPEVSELCLGYTNKGIRGSGSGEICRDKIIEGIYIYIEKSLKNYKHFEEVAIFCEGIGCDKISDITANILKKEFIKYTQSICKKVRIKMQDSEIKHLEFDSESLRWLDGNECLPSNPHSEKPIILVPKNFLNELPVISPKGFRDYIWTNKNEELRDDLNYEIKKSLNKSEIIKIAMDYPSWVEEFAEKVEELSPNPYDLKNDQSGLYKWL</sequence>
<dbReference type="AlphaFoldDB" id="X1V929"/>
<dbReference type="EMBL" id="BARW01017439">
    <property type="protein sequence ID" value="GAJ01895.1"/>
    <property type="molecule type" value="Genomic_DNA"/>
</dbReference>
<accession>X1V929</accession>
<comment type="caution">
    <text evidence="1">The sequence shown here is derived from an EMBL/GenBank/DDBJ whole genome shotgun (WGS) entry which is preliminary data.</text>
</comment>
<gene>
    <name evidence="1" type="ORF">S12H4_30130</name>
</gene>
<feature type="non-terminal residue" evidence="1">
    <location>
        <position position="264"/>
    </location>
</feature>
<protein>
    <submittedName>
        <fullName evidence="1">Uncharacterized protein</fullName>
    </submittedName>
</protein>